<dbReference type="eggNOG" id="ENOG502QUPN">
    <property type="taxonomic scope" value="Eukaryota"/>
</dbReference>
<dbReference type="AlphaFoldDB" id="A0A059BVM4"/>
<dbReference type="Gramene" id="KCW70303">
    <property type="protein sequence ID" value="KCW70303"/>
    <property type="gene ID" value="EUGRSUZ_F03546"/>
</dbReference>
<name>A0A059BVM4_EUCGR</name>
<reference evidence="4" key="1">
    <citation type="submission" date="2013-07" db="EMBL/GenBank/DDBJ databases">
        <title>The genome of Eucalyptus grandis.</title>
        <authorList>
            <person name="Schmutz J."/>
            <person name="Hayes R."/>
            <person name="Myburg A."/>
            <person name="Tuskan G."/>
            <person name="Grattapaglia D."/>
            <person name="Rokhsar D.S."/>
        </authorList>
    </citation>
    <scope>NUCLEOTIDE SEQUENCE</scope>
    <source>
        <tissue evidence="4">Leaf extractions</tissue>
    </source>
</reference>
<dbReference type="InParanoid" id="A0A059BVM4"/>
<feature type="compositionally biased region" description="Pro residues" evidence="1">
    <location>
        <begin position="198"/>
        <end position="210"/>
    </location>
</feature>
<feature type="domain" description="DUF632" evidence="2">
    <location>
        <begin position="305"/>
        <end position="616"/>
    </location>
</feature>
<protein>
    <recommendedName>
        <fullName evidence="5">DUF632 domain-containing protein</fullName>
    </recommendedName>
</protein>
<organism evidence="4">
    <name type="scientific">Eucalyptus grandis</name>
    <name type="common">Flooded gum</name>
    <dbReference type="NCBI Taxonomy" id="71139"/>
    <lineage>
        <taxon>Eukaryota</taxon>
        <taxon>Viridiplantae</taxon>
        <taxon>Streptophyta</taxon>
        <taxon>Embryophyta</taxon>
        <taxon>Tracheophyta</taxon>
        <taxon>Spermatophyta</taxon>
        <taxon>Magnoliopsida</taxon>
        <taxon>eudicotyledons</taxon>
        <taxon>Gunneridae</taxon>
        <taxon>Pentapetalae</taxon>
        <taxon>rosids</taxon>
        <taxon>malvids</taxon>
        <taxon>Myrtales</taxon>
        <taxon>Myrtaceae</taxon>
        <taxon>Myrtoideae</taxon>
        <taxon>Eucalypteae</taxon>
        <taxon>Eucalyptus</taxon>
    </lineage>
</organism>
<dbReference type="InterPro" id="IPR006868">
    <property type="entry name" value="DUF630"/>
</dbReference>
<dbReference type="OrthoDB" id="658187at2759"/>
<dbReference type="EMBL" id="KK198758">
    <property type="protein sequence ID" value="KCW70303.1"/>
    <property type="molecule type" value="Genomic_DNA"/>
</dbReference>
<dbReference type="Pfam" id="PF04783">
    <property type="entry name" value="DUF630"/>
    <property type="match status" value="1"/>
</dbReference>
<proteinExistence type="predicted"/>
<evidence type="ECO:0000259" key="3">
    <source>
        <dbReference type="Pfam" id="PF04783"/>
    </source>
</evidence>
<feature type="region of interest" description="Disordered" evidence="1">
    <location>
        <begin position="187"/>
        <end position="212"/>
    </location>
</feature>
<feature type="region of interest" description="Disordered" evidence="1">
    <location>
        <begin position="57"/>
        <end position="137"/>
    </location>
</feature>
<accession>A0A059BVM4</accession>
<dbReference type="PANTHER" id="PTHR21450">
    <property type="entry name" value="PROTEIN ALTERED PHOSPHATE STARVATION RESPONSE 1"/>
    <property type="match status" value="1"/>
</dbReference>
<feature type="domain" description="DUF630" evidence="3">
    <location>
        <begin position="1"/>
        <end position="54"/>
    </location>
</feature>
<dbReference type="InterPro" id="IPR006867">
    <property type="entry name" value="DUF632"/>
</dbReference>
<dbReference type="Pfam" id="PF04782">
    <property type="entry name" value="DUF632"/>
    <property type="match status" value="1"/>
</dbReference>
<dbReference type="OMA" id="PKFDSDC"/>
<evidence type="ECO:0000259" key="2">
    <source>
        <dbReference type="Pfam" id="PF04782"/>
    </source>
</evidence>
<evidence type="ECO:0000256" key="1">
    <source>
        <dbReference type="SAM" id="MobiDB-lite"/>
    </source>
</evidence>
<dbReference type="PANTHER" id="PTHR21450:SF19">
    <property type="entry name" value="F5M15.15"/>
    <property type="match status" value="1"/>
</dbReference>
<dbReference type="STRING" id="71139.A0A059BVM4"/>
<feature type="compositionally biased region" description="Polar residues" evidence="1">
    <location>
        <begin position="57"/>
        <end position="66"/>
    </location>
</feature>
<feature type="compositionally biased region" description="Low complexity" evidence="1">
    <location>
        <begin position="83"/>
        <end position="96"/>
    </location>
</feature>
<evidence type="ECO:0000313" key="4">
    <source>
        <dbReference type="EMBL" id="KCW70303.1"/>
    </source>
</evidence>
<gene>
    <name evidence="4" type="ORF">EUGRSUZ_F03546</name>
</gene>
<dbReference type="KEGG" id="egr:104450310"/>
<evidence type="ECO:0008006" key="5">
    <source>
        <dbReference type="Google" id="ProtNLM"/>
    </source>
</evidence>
<sequence>MGCSNSKLDRLPAVSLCRDRTKLLEDALHRSYALADAHVAYLHSLHSVGAALRCLSDQSPRQTDGGRSSKPPARVAAAPPDHSPSSSSGSTSSSGSHIHFDDSEDEDNDDHINNNVTSSTAPLLGSDARGVGEQDDYYNPESLNPFFEKFVSISYMKSQPAQSITHTLPVYDHYNDHNETSQTYYYRSSQHDGHLVPKAPPPPPPPPPPTDSTWDILNFFDGYDGYAEPVASHNRSKEESKVPKEITHGDHGVTVEGMEAGQREHVKSNYYVKVPSVSVSEKVEPRERCSYSAEPKDGESGRDVSEIIEEVESLFKAASESGDKVSRLLDLARFRYHHKNGVYQAPSKTTLHAIATSRASLAAKAEGASAKGDGDRDADAVVGSPGNFSGTLKKLCMWEKKLYSEVKAEEKLRVMYGKKCRELSQMSNKGAEAGKIEATRAMTRALSTKLQIAIHVIHKISIKANKLRDDELWPWIQQLVHGWLELWKSMEECHRGQCRAVAKAKNLDSILSTPKQIDADHLQELVQIKLEIQNWTLCFSNWVFAQKGCIRALNSWLMRCLPHEPEQTPDGVAPFSPGRIGAPPVFVICNQWSQSLDKLTEKEVVHAMKELMSTVNKIYEQHFATLQQKMSADKEMERKVKLIERTEQKIHKEMQAKDQSAVLKFREDSAAPLSARGGVTAGSSVQSCLKHIFKAMEIFSADSVRATEELCTRAKEYPSSRQSSKRF</sequence>